<dbReference type="HOGENOM" id="CLU_3158680_0_0_7"/>
<sequence>MERLYTVHALQAAGFPFAADAFPYSFWLDLAVLKQKIRARQACPMGGF</sequence>
<dbReference type="KEGG" id="sfu:Sfum_1888"/>
<dbReference type="AlphaFoldDB" id="A0LJH1"/>
<dbReference type="Proteomes" id="UP000001784">
    <property type="component" value="Chromosome"/>
</dbReference>
<dbReference type="InParanoid" id="A0LJH1"/>
<evidence type="ECO:0000313" key="2">
    <source>
        <dbReference type="Proteomes" id="UP000001784"/>
    </source>
</evidence>
<name>A0LJH1_SYNFM</name>
<dbReference type="RefSeq" id="WP_011698743.1">
    <property type="nucleotide sequence ID" value="NC_008554.1"/>
</dbReference>
<dbReference type="STRING" id="335543.Sfum_1888"/>
<gene>
    <name evidence="1" type="ordered locus">Sfum_1888</name>
</gene>
<proteinExistence type="predicted"/>
<keyword evidence="2" id="KW-1185">Reference proteome</keyword>
<protein>
    <submittedName>
        <fullName evidence="1">Uncharacterized protein</fullName>
    </submittedName>
</protein>
<dbReference type="EMBL" id="CP000478">
    <property type="protein sequence ID" value="ABK17573.1"/>
    <property type="molecule type" value="Genomic_DNA"/>
</dbReference>
<accession>A0LJH1</accession>
<organism evidence="1 2">
    <name type="scientific">Syntrophobacter fumaroxidans (strain DSM 10017 / MPOB)</name>
    <dbReference type="NCBI Taxonomy" id="335543"/>
    <lineage>
        <taxon>Bacteria</taxon>
        <taxon>Pseudomonadati</taxon>
        <taxon>Thermodesulfobacteriota</taxon>
        <taxon>Syntrophobacteria</taxon>
        <taxon>Syntrophobacterales</taxon>
        <taxon>Syntrophobacteraceae</taxon>
        <taxon>Syntrophobacter</taxon>
    </lineage>
</organism>
<reference evidence="1 2" key="1">
    <citation type="submission" date="2006-10" db="EMBL/GenBank/DDBJ databases">
        <title>Complete sequence of Syntrophobacter fumaroxidans MPOB.</title>
        <authorList>
            <consortium name="US DOE Joint Genome Institute"/>
            <person name="Copeland A."/>
            <person name="Lucas S."/>
            <person name="Lapidus A."/>
            <person name="Barry K."/>
            <person name="Detter J.C."/>
            <person name="Glavina del Rio T."/>
            <person name="Hammon N."/>
            <person name="Israni S."/>
            <person name="Pitluck S."/>
            <person name="Goltsman E.G."/>
            <person name="Martinez M."/>
            <person name="Schmutz J."/>
            <person name="Larimer F."/>
            <person name="Land M."/>
            <person name="Hauser L."/>
            <person name="Kyrpides N."/>
            <person name="Kim E."/>
            <person name="Boone D.R."/>
            <person name="Brockman F."/>
            <person name="Culley D."/>
            <person name="Ferry J."/>
            <person name="Gunsalus R."/>
            <person name="McInerney M.J."/>
            <person name="Morrison M."/>
            <person name="Plugge C."/>
            <person name="Rohlin L."/>
            <person name="Scholten J."/>
            <person name="Sieber J."/>
            <person name="Stams A.J.M."/>
            <person name="Worm P."/>
            <person name="Henstra A.M."/>
            <person name="Richardson P."/>
        </authorList>
    </citation>
    <scope>NUCLEOTIDE SEQUENCE [LARGE SCALE GENOMIC DNA]</scope>
    <source>
        <strain evidence="2">DSM 10017 / MPOB</strain>
    </source>
</reference>
<evidence type="ECO:0000313" key="1">
    <source>
        <dbReference type="EMBL" id="ABK17573.1"/>
    </source>
</evidence>